<feature type="compositionally biased region" description="Low complexity" evidence="1">
    <location>
        <begin position="108"/>
        <end position="117"/>
    </location>
</feature>
<dbReference type="InterPro" id="IPR050713">
    <property type="entry name" value="RTP_Phos/Ushers"/>
</dbReference>
<dbReference type="InterPro" id="IPR013783">
    <property type="entry name" value="Ig-like_fold"/>
</dbReference>
<feature type="compositionally biased region" description="Low complexity" evidence="1">
    <location>
        <begin position="72"/>
        <end position="98"/>
    </location>
</feature>
<feature type="region of interest" description="Disordered" evidence="1">
    <location>
        <begin position="326"/>
        <end position="381"/>
    </location>
</feature>
<dbReference type="Pfam" id="PF00041">
    <property type="entry name" value="fn3"/>
    <property type="match status" value="3"/>
</dbReference>
<dbReference type="Proteomes" id="UP000887540">
    <property type="component" value="Unplaced"/>
</dbReference>
<feature type="compositionally biased region" description="Polar residues" evidence="1">
    <location>
        <begin position="1461"/>
        <end position="1472"/>
    </location>
</feature>
<protein>
    <submittedName>
        <fullName evidence="4">Fibronectin type-III domain-containing protein</fullName>
    </submittedName>
</protein>
<organism evidence="3 4">
    <name type="scientific">Acrobeloides nanus</name>
    <dbReference type="NCBI Taxonomy" id="290746"/>
    <lineage>
        <taxon>Eukaryota</taxon>
        <taxon>Metazoa</taxon>
        <taxon>Ecdysozoa</taxon>
        <taxon>Nematoda</taxon>
        <taxon>Chromadorea</taxon>
        <taxon>Rhabditida</taxon>
        <taxon>Tylenchina</taxon>
        <taxon>Cephalobomorpha</taxon>
        <taxon>Cephaloboidea</taxon>
        <taxon>Cephalobidae</taxon>
        <taxon>Acrobeloides</taxon>
    </lineage>
</organism>
<feature type="domain" description="Fibronectin type-III" evidence="2">
    <location>
        <begin position="1139"/>
        <end position="1236"/>
    </location>
</feature>
<keyword evidence="3" id="KW-1185">Reference proteome</keyword>
<feature type="region of interest" description="Disordered" evidence="1">
    <location>
        <begin position="66"/>
        <end position="137"/>
    </location>
</feature>
<feature type="compositionally biased region" description="Pro residues" evidence="1">
    <location>
        <begin position="371"/>
        <end position="380"/>
    </location>
</feature>
<evidence type="ECO:0000313" key="3">
    <source>
        <dbReference type="Proteomes" id="UP000887540"/>
    </source>
</evidence>
<evidence type="ECO:0000313" key="4">
    <source>
        <dbReference type="WBParaSite" id="ACRNAN_Path_1325.g5204.t1"/>
    </source>
</evidence>
<dbReference type="WBParaSite" id="ACRNAN_Path_1325.g5204.t1">
    <property type="protein sequence ID" value="ACRNAN_Path_1325.g5204.t1"/>
    <property type="gene ID" value="ACRNAN_Path_1325.g5204"/>
</dbReference>
<feature type="region of interest" description="Disordered" evidence="1">
    <location>
        <begin position="1445"/>
        <end position="1472"/>
    </location>
</feature>
<feature type="domain" description="Fibronectin type-III" evidence="2">
    <location>
        <begin position="588"/>
        <end position="679"/>
    </location>
</feature>
<dbReference type="PROSITE" id="PS50853">
    <property type="entry name" value="FN3"/>
    <property type="match status" value="6"/>
</dbReference>
<dbReference type="InterPro" id="IPR003961">
    <property type="entry name" value="FN3_dom"/>
</dbReference>
<feature type="compositionally biased region" description="Polar residues" evidence="1">
    <location>
        <begin position="326"/>
        <end position="344"/>
    </location>
</feature>
<dbReference type="SUPFAM" id="SSF49265">
    <property type="entry name" value="Fibronectin type III"/>
    <property type="match status" value="4"/>
</dbReference>
<dbReference type="Gene3D" id="2.60.40.10">
    <property type="entry name" value="Immunoglobulins"/>
    <property type="match status" value="6"/>
</dbReference>
<evidence type="ECO:0000256" key="1">
    <source>
        <dbReference type="SAM" id="MobiDB-lite"/>
    </source>
</evidence>
<feature type="domain" description="Fibronectin type-III" evidence="2">
    <location>
        <begin position="1237"/>
        <end position="1331"/>
    </location>
</feature>
<dbReference type="CDD" id="cd00063">
    <property type="entry name" value="FN3"/>
    <property type="match status" value="5"/>
</dbReference>
<feature type="domain" description="Fibronectin type-III" evidence="2">
    <location>
        <begin position="473"/>
        <end position="584"/>
    </location>
</feature>
<dbReference type="GO" id="GO:0016020">
    <property type="term" value="C:membrane"/>
    <property type="evidence" value="ECO:0007669"/>
    <property type="project" value="UniProtKB-SubCell"/>
</dbReference>
<sequence>MTTSTSSYSSMHFGGTVAGPCNPPVPTSTSRQQSPCSFMAAAPMFDAATAARHSYPAYDPTTPNNNGIILAPTTAVTPPTTNLTQTPTPQQDSDCGSSSGLGGMTKHGCSSDASSMDSDSRDSGGGGGPPQIIQPSCPAIYTNSHPSARLWPSVAPPNAVLPPTATTTVRPFYTMTFDPTVLALATVAAPSTATASGTTAVAAGGYQEATNGPLRPAAPGMSAGPTTPAVPNQGPAIAGAVPPGIPHMPGAGTSNDVFVHVQPGENITLMIGNEPLNIAGPATIRMVGQSGVAPSALPLHVPRGHVVQQILDEQGCLRHVILSPQTAPANSRPMPSSVPTQMPNPASLRGESGATTPLKPLPGSPKSSSPPMVPPYPPPNLLNATPISNDMIIDPGVSPYLSGISPAAKNWSHVPTGKGSSISGGIASIPSTAGISHAEIIHPYNGTIVTDEEANHCGIEEDERERLKETLNGIQAPTIIRVSCRDAEISWQELDTSEAAASGGPFPQIDASEFTYEIFVHEGSTNGRVATQHRCDPNGSPSCRLKITRLKPYTDYYVHIRASLPERDLYGYPSAAAYFRTLSTKPETPSPPRILKCAPTWMSVSWRAPTSNGSPISSYVLQIAKGKSDPFVSVYEGPNEQARVNALEPGSHYRVRVVARNECGSSEPSVITHASTPVSNGQPPQPTSFIKIPPPTVLSVSAKSAKLSWTMSNDYSSAVLEICDMNRGVTYAPINQECYSHSGTSALVNGLQSNREYRFRLAATLYSTSDTHRSDYVSLRTHKDRYENSAYYQNYQNAVPEKERVPTPNHLQRIFDDENTVEIGWKYPGKDFDSVSYVVEATTLADADQQESSLDSSSLPLHELPWRVCYRGTNTMAKIDDSQVCLFRVQSIRKQITSSWSEPLYIRRYQMRHKKSLQPAKPSACVALKFSNITWCAMDIAWRLQTAMNHVDSTTTDETTNPANITLIYELQRVDKQPIIIYSGDESEYHLENLKPVEHVQVRARAVIVDYEGKRIEGDWSPIGGACTLCHAPSPPFNLRLDADAKLLRWDVPANLNGADISHYIVYSTRYSYHEDGSEDTQNVVENEQFAKSQSTECSLESLIPANRYIFSVIAVNEGGSSERSDPVEYNSSPAAPDAPGNLGVEAISTSELALYWTKPRSNGSAITAFRIAVYERAENGHRHQICQQSVTPSTTSYNVQNLKSETAYDLEIIAENSVGKSEKESITSETLAPPPEPPILSLALSSANALKLRWTNAPSSSKSEPNYYFLEKENENGTFSPVIEGEIKTAKVKGLRECTPYRFRIRSALTKLSTPGAWSSSYVFNTTRSPPPAVRVAPMVTEVSTGGPFQIEWQSIRLTPVNILMDEELPTPPQIIYRLQVAPRSGREKTLETWKTVYEGASTSYTLTVPSIVQRQARVFVVQLRENEEEAVSASSPIVIFGSIRTPTDSPRKNKKPVNGSASGTGLSALL</sequence>
<accession>A0A914BYZ8</accession>
<feature type="domain" description="Fibronectin type-III" evidence="2">
    <location>
        <begin position="691"/>
        <end position="784"/>
    </location>
</feature>
<dbReference type="PANTHER" id="PTHR46957">
    <property type="entry name" value="CYTOKINE RECEPTOR"/>
    <property type="match status" value="1"/>
</dbReference>
<reference evidence="4" key="1">
    <citation type="submission" date="2022-11" db="UniProtKB">
        <authorList>
            <consortium name="WormBaseParasite"/>
        </authorList>
    </citation>
    <scope>IDENTIFICATION</scope>
</reference>
<name>A0A914BYZ8_9BILA</name>
<dbReference type="SMART" id="SM00060">
    <property type="entry name" value="FN3"/>
    <property type="match status" value="7"/>
</dbReference>
<dbReference type="InterPro" id="IPR036116">
    <property type="entry name" value="FN3_sf"/>
</dbReference>
<proteinExistence type="predicted"/>
<dbReference type="PANTHER" id="PTHR46957:SF3">
    <property type="entry name" value="CYTOKINE RECEPTOR"/>
    <property type="match status" value="1"/>
</dbReference>
<feature type="domain" description="Fibronectin type-III" evidence="2">
    <location>
        <begin position="1032"/>
        <end position="1135"/>
    </location>
</feature>
<feature type="region of interest" description="Disordered" evidence="1">
    <location>
        <begin position="1122"/>
        <end position="1142"/>
    </location>
</feature>
<evidence type="ECO:0000259" key="2">
    <source>
        <dbReference type="PROSITE" id="PS50853"/>
    </source>
</evidence>